<accession>A0AAD7MXK5</accession>
<dbReference type="EMBL" id="JARJLG010000146">
    <property type="protein sequence ID" value="KAJ7736961.1"/>
    <property type="molecule type" value="Genomic_DNA"/>
</dbReference>
<reference evidence="1" key="1">
    <citation type="submission" date="2023-03" db="EMBL/GenBank/DDBJ databases">
        <title>Massive genome expansion in bonnet fungi (Mycena s.s.) driven by repeated elements and novel gene families across ecological guilds.</title>
        <authorList>
            <consortium name="Lawrence Berkeley National Laboratory"/>
            <person name="Harder C.B."/>
            <person name="Miyauchi S."/>
            <person name="Viragh M."/>
            <person name="Kuo A."/>
            <person name="Thoen E."/>
            <person name="Andreopoulos B."/>
            <person name="Lu D."/>
            <person name="Skrede I."/>
            <person name="Drula E."/>
            <person name="Henrissat B."/>
            <person name="Morin E."/>
            <person name="Kohler A."/>
            <person name="Barry K."/>
            <person name="LaButti K."/>
            <person name="Morin E."/>
            <person name="Salamov A."/>
            <person name="Lipzen A."/>
            <person name="Mereny Z."/>
            <person name="Hegedus B."/>
            <person name="Baldrian P."/>
            <person name="Stursova M."/>
            <person name="Weitz H."/>
            <person name="Taylor A."/>
            <person name="Grigoriev I.V."/>
            <person name="Nagy L.G."/>
            <person name="Martin F."/>
            <person name="Kauserud H."/>
        </authorList>
    </citation>
    <scope>NUCLEOTIDE SEQUENCE</scope>
    <source>
        <strain evidence="1">CBHHK188m</strain>
    </source>
</reference>
<dbReference type="AlphaFoldDB" id="A0AAD7MXK5"/>
<sequence>GPEWAKLVASFFDFEASKGYEDGAQMGTTNRPTAVGTWLGRGRKWNMTMDLGTLGDEKDEETFVAVWWRWWHKVLYSKGAQEADWEGMSRLYGRNGVLHVMATLLWWGDVVADGDDEEAVERWRLAVEDVQWALKKML</sequence>
<comment type="caution">
    <text evidence="1">The sequence shown here is derived from an EMBL/GenBank/DDBJ whole genome shotgun (WGS) entry which is preliminary data.</text>
</comment>
<organism evidence="1 2">
    <name type="scientific">Mycena maculata</name>
    <dbReference type="NCBI Taxonomy" id="230809"/>
    <lineage>
        <taxon>Eukaryota</taxon>
        <taxon>Fungi</taxon>
        <taxon>Dikarya</taxon>
        <taxon>Basidiomycota</taxon>
        <taxon>Agaricomycotina</taxon>
        <taxon>Agaricomycetes</taxon>
        <taxon>Agaricomycetidae</taxon>
        <taxon>Agaricales</taxon>
        <taxon>Marasmiineae</taxon>
        <taxon>Mycenaceae</taxon>
        <taxon>Mycena</taxon>
    </lineage>
</organism>
<gene>
    <name evidence="1" type="ORF">DFH07DRAFT_707600</name>
</gene>
<proteinExistence type="predicted"/>
<evidence type="ECO:0000313" key="1">
    <source>
        <dbReference type="EMBL" id="KAJ7736961.1"/>
    </source>
</evidence>
<protein>
    <submittedName>
        <fullName evidence="1">Uncharacterized protein</fullName>
    </submittedName>
</protein>
<feature type="non-terminal residue" evidence="1">
    <location>
        <position position="138"/>
    </location>
</feature>
<feature type="non-terminal residue" evidence="1">
    <location>
        <position position="1"/>
    </location>
</feature>
<dbReference type="Proteomes" id="UP001215280">
    <property type="component" value="Unassembled WGS sequence"/>
</dbReference>
<evidence type="ECO:0000313" key="2">
    <source>
        <dbReference type="Proteomes" id="UP001215280"/>
    </source>
</evidence>
<name>A0AAD7MXK5_9AGAR</name>
<keyword evidence="2" id="KW-1185">Reference proteome</keyword>